<keyword evidence="4" id="KW-0349">Heme</keyword>
<dbReference type="InterPro" id="IPR012347">
    <property type="entry name" value="Ferritin-like"/>
</dbReference>
<reference evidence="12" key="1">
    <citation type="submission" date="2020-01" db="EMBL/GenBank/DDBJ databases">
        <title>Caldichromatium gen. nov., sp. nov., a thermophilic purple sulfur bacterium member of the family Chromatiaceae isolated from Nakabusa hot spring, Japan.</title>
        <authorList>
            <person name="Saini M.K."/>
            <person name="Hanada S."/>
            <person name="Tank M."/>
        </authorList>
    </citation>
    <scope>NUCLEOTIDE SEQUENCE [LARGE SCALE GENOMIC DNA]</scope>
    <source>
        <strain evidence="12">No.7</strain>
    </source>
</reference>
<evidence type="ECO:0000256" key="6">
    <source>
        <dbReference type="ARBA" id="ARBA00023004"/>
    </source>
</evidence>
<gene>
    <name evidence="11" type="ORF">GWK36_14295</name>
</gene>
<evidence type="ECO:0000256" key="5">
    <source>
        <dbReference type="ARBA" id="ARBA00022723"/>
    </source>
</evidence>
<feature type="domain" description="Ferritin-like diiron" evidence="10">
    <location>
        <begin position="1"/>
        <end position="145"/>
    </location>
</feature>
<comment type="function">
    <text evidence="8">Iron-storage protein, whose ferroxidase center binds Fe(2+), oxidizes it using dioxygen to Fe(3+), and participates in the subsequent Fe(3+) oxide mineral core formation within the central cavity of the BFR protein shell.</text>
</comment>
<dbReference type="PANTHER" id="PTHR30295">
    <property type="entry name" value="BACTERIOFERRITIN"/>
    <property type="match status" value="1"/>
</dbReference>
<dbReference type="InterPro" id="IPR009040">
    <property type="entry name" value="Ferritin-like_diiron"/>
</dbReference>
<comment type="catalytic activity">
    <reaction evidence="7">
        <text>Fe(2+)(in) = Fe(2+)(out)</text>
        <dbReference type="Rhea" id="RHEA:28486"/>
        <dbReference type="ChEBI" id="CHEBI:29033"/>
    </reaction>
</comment>
<sequence length="162" mass="18130">MVANPRVLGYLGRALSHELAAVQQYLTHAGLAELWGLQEAAAYFRREAAEEQVHAQRLIERMLQLGAMPNGSRLTPVEAGPSLEVLLEANRRLEQRAVALYREAVDYCLLIGDRINREFFAALYDEELDHLREFAAWLQRLAHPSMPIQSGGIDADQPLAAP</sequence>
<dbReference type="Proteomes" id="UP000502699">
    <property type="component" value="Chromosome"/>
</dbReference>
<feature type="binding site" evidence="9">
    <location>
        <position position="50"/>
    </location>
    <ligand>
        <name>Fe cation</name>
        <dbReference type="ChEBI" id="CHEBI:24875"/>
        <label>3</label>
    </ligand>
</feature>
<evidence type="ECO:0000256" key="1">
    <source>
        <dbReference type="ARBA" id="ARBA00001970"/>
    </source>
</evidence>
<protein>
    <recommendedName>
        <fullName evidence="8">Bacterioferritin</fullName>
        <ecNumber evidence="8">1.16.3.1</ecNumber>
    </recommendedName>
</protein>
<dbReference type="EC" id="1.16.3.1" evidence="8"/>
<feature type="binding site" evidence="9">
    <location>
        <position position="51"/>
    </location>
    <ligand>
        <name>Fe cation</name>
        <dbReference type="ChEBI" id="CHEBI:24875"/>
        <label>1</label>
    </ligand>
</feature>
<dbReference type="Pfam" id="PF00210">
    <property type="entry name" value="Ferritin"/>
    <property type="match status" value="1"/>
</dbReference>
<evidence type="ECO:0000256" key="2">
    <source>
        <dbReference type="ARBA" id="ARBA00008093"/>
    </source>
</evidence>
<evidence type="ECO:0000259" key="10">
    <source>
        <dbReference type="PROSITE" id="PS50905"/>
    </source>
</evidence>
<feature type="binding site" evidence="9">
    <location>
        <position position="54"/>
    </location>
    <ligand>
        <name>Fe cation</name>
        <dbReference type="ChEBI" id="CHEBI:24875"/>
        <label>1</label>
    </ligand>
</feature>
<dbReference type="GO" id="GO:0020037">
    <property type="term" value="F:heme binding"/>
    <property type="evidence" value="ECO:0007669"/>
    <property type="project" value="TreeGrafter"/>
</dbReference>
<keyword evidence="12" id="KW-1185">Reference proteome</keyword>
<comment type="cofactor">
    <cofactor evidence="1">
        <name>heme b</name>
        <dbReference type="ChEBI" id="CHEBI:60344"/>
    </cofactor>
</comment>
<evidence type="ECO:0000256" key="7">
    <source>
        <dbReference type="ARBA" id="ARBA00036243"/>
    </source>
</evidence>
<evidence type="ECO:0000313" key="11">
    <source>
        <dbReference type="EMBL" id="QIK38969.1"/>
    </source>
</evidence>
<proteinExistence type="inferred from homology"/>
<dbReference type="InterPro" id="IPR009078">
    <property type="entry name" value="Ferritin-like_SF"/>
</dbReference>
<dbReference type="GO" id="GO:0006879">
    <property type="term" value="P:intracellular iron ion homeostasis"/>
    <property type="evidence" value="ECO:0007669"/>
    <property type="project" value="UniProtKB-KW"/>
</dbReference>
<feature type="binding site" evidence="9">
    <location>
        <position position="130"/>
    </location>
    <ligand>
        <name>Fe cation</name>
        <dbReference type="ChEBI" id="CHEBI:24875"/>
        <label>2</label>
    </ligand>
</feature>
<evidence type="ECO:0000313" key="12">
    <source>
        <dbReference type="Proteomes" id="UP000502699"/>
    </source>
</evidence>
<feature type="binding site" evidence="9">
    <location>
        <position position="127"/>
    </location>
    <ligand>
        <name>Fe cation</name>
        <dbReference type="ChEBI" id="CHEBI:24875"/>
        <label>1</label>
    </ligand>
</feature>
<dbReference type="PROSITE" id="PS50905">
    <property type="entry name" value="FERRITIN_LIKE"/>
    <property type="match status" value="1"/>
</dbReference>
<feature type="binding site" evidence="9">
    <location>
        <position position="18"/>
    </location>
    <ligand>
        <name>Fe cation</name>
        <dbReference type="ChEBI" id="CHEBI:24875"/>
        <label>1</label>
    </ligand>
</feature>
<dbReference type="SUPFAM" id="SSF47240">
    <property type="entry name" value="Ferritin-like"/>
    <property type="match status" value="1"/>
</dbReference>
<dbReference type="PIRSF" id="PIRSF002560">
    <property type="entry name" value="Bacterioferritin"/>
    <property type="match status" value="1"/>
</dbReference>
<evidence type="ECO:0000256" key="9">
    <source>
        <dbReference type="PIRSR" id="PIRSR002560-1"/>
    </source>
</evidence>
<dbReference type="EMBL" id="CP048029">
    <property type="protein sequence ID" value="QIK38969.1"/>
    <property type="molecule type" value="Genomic_DNA"/>
</dbReference>
<accession>A0A6G7VFZ6</accession>
<dbReference type="GO" id="GO:0005829">
    <property type="term" value="C:cytosol"/>
    <property type="evidence" value="ECO:0007669"/>
    <property type="project" value="TreeGrafter"/>
</dbReference>
<keyword evidence="3 8" id="KW-0409">Iron storage</keyword>
<dbReference type="GO" id="GO:0006826">
    <property type="term" value="P:iron ion transport"/>
    <property type="evidence" value="ECO:0007669"/>
    <property type="project" value="InterPro"/>
</dbReference>
<dbReference type="InterPro" id="IPR002024">
    <property type="entry name" value="Bacterioferritin"/>
</dbReference>
<dbReference type="AlphaFoldDB" id="A0A6G7VFZ6"/>
<comment type="similarity">
    <text evidence="2 8">Belongs to the bacterioferritin family.</text>
</comment>
<feature type="binding site" evidence="9">
    <location>
        <position position="51"/>
    </location>
    <ligand>
        <name>Fe cation</name>
        <dbReference type="ChEBI" id="CHEBI:24875"/>
        <label>2</label>
    </ligand>
</feature>
<name>A0A6G7VFZ6_9GAMM</name>
<dbReference type="KEGG" id="cjap:GWK36_14295"/>
<dbReference type="GO" id="GO:0004322">
    <property type="term" value="F:ferroxidase activity"/>
    <property type="evidence" value="ECO:0007669"/>
    <property type="project" value="UniProtKB-EC"/>
</dbReference>
<keyword evidence="5 8" id="KW-0479">Metal-binding</keyword>
<keyword evidence="6 8" id="KW-0408">Iron</keyword>
<dbReference type="Gene3D" id="1.20.1260.10">
    <property type="match status" value="1"/>
</dbReference>
<evidence type="ECO:0000256" key="3">
    <source>
        <dbReference type="ARBA" id="ARBA00022434"/>
    </source>
</evidence>
<dbReference type="GO" id="GO:0008199">
    <property type="term" value="F:ferric iron binding"/>
    <property type="evidence" value="ECO:0007669"/>
    <property type="project" value="InterPro"/>
</dbReference>
<feature type="binding site" evidence="9">
    <location>
        <position position="127"/>
    </location>
    <ligand>
        <name>Fe cation</name>
        <dbReference type="ChEBI" id="CHEBI:24875"/>
        <label>2</label>
    </ligand>
</feature>
<dbReference type="PANTHER" id="PTHR30295:SF0">
    <property type="entry name" value="BACTERIOFERRITIN"/>
    <property type="match status" value="1"/>
</dbReference>
<organism evidence="11 12">
    <name type="scientific">Caldichromatium japonicum</name>
    <dbReference type="NCBI Taxonomy" id="2699430"/>
    <lineage>
        <taxon>Bacteria</taxon>
        <taxon>Pseudomonadati</taxon>
        <taxon>Pseudomonadota</taxon>
        <taxon>Gammaproteobacteria</taxon>
        <taxon>Chromatiales</taxon>
        <taxon>Chromatiaceae</taxon>
        <taxon>Caldichromatium</taxon>
    </lineage>
</organism>
<evidence type="ECO:0000256" key="8">
    <source>
        <dbReference type="PIRNR" id="PIRNR002560"/>
    </source>
</evidence>
<dbReference type="PRINTS" id="PR00601">
    <property type="entry name" value="BACFERRITIN"/>
</dbReference>
<dbReference type="RefSeq" id="WP_166272151.1">
    <property type="nucleotide sequence ID" value="NZ_CP048029.1"/>
</dbReference>
<dbReference type="InterPro" id="IPR008331">
    <property type="entry name" value="Ferritin_DPS_dom"/>
</dbReference>
<feature type="binding site" evidence="9">
    <location>
        <position position="94"/>
    </location>
    <ligand>
        <name>Fe cation</name>
        <dbReference type="ChEBI" id="CHEBI:24875"/>
        <label>2</label>
    </ligand>
</feature>
<comment type="catalytic activity">
    <reaction evidence="8">
        <text>4 Fe(2+) + O2 + 4 H(+) = 4 Fe(3+) + 2 H2O</text>
        <dbReference type="Rhea" id="RHEA:11148"/>
        <dbReference type="ChEBI" id="CHEBI:15377"/>
        <dbReference type="ChEBI" id="CHEBI:15378"/>
        <dbReference type="ChEBI" id="CHEBI:15379"/>
        <dbReference type="ChEBI" id="CHEBI:29033"/>
        <dbReference type="ChEBI" id="CHEBI:29034"/>
        <dbReference type="EC" id="1.16.3.1"/>
    </reaction>
</comment>
<evidence type="ECO:0000256" key="4">
    <source>
        <dbReference type="ARBA" id="ARBA00022617"/>
    </source>
</evidence>